<evidence type="ECO:0000256" key="5">
    <source>
        <dbReference type="ARBA" id="ARBA00022989"/>
    </source>
</evidence>
<dbReference type="InterPro" id="IPR000620">
    <property type="entry name" value="EamA_dom"/>
</dbReference>
<keyword evidence="5 8" id="KW-1133">Transmembrane helix</keyword>
<dbReference type="SUPFAM" id="SSF103481">
    <property type="entry name" value="Multidrug resistance efflux transporter EmrE"/>
    <property type="match status" value="1"/>
</dbReference>
<feature type="transmembrane region" description="Helical" evidence="8">
    <location>
        <begin position="9"/>
        <end position="32"/>
    </location>
</feature>
<evidence type="ECO:0000256" key="6">
    <source>
        <dbReference type="ARBA" id="ARBA00023136"/>
    </source>
</evidence>
<protein>
    <submittedName>
        <fullName evidence="10">DMT family transporter</fullName>
    </submittedName>
</protein>
<evidence type="ECO:0000313" key="10">
    <source>
        <dbReference type="EMBL" id="MEV4921462.1"/>
    </source>
</evidence>
<evidence type="ECO:0000256" key="1">
    <source>
        <dbReference type="ARBA" id="ARBA00004651"/>
    </source>
</evidence>
<feature type="transmembrane region" description="Helical" evidence="8">
    <location>
        <begin position="96"/>
        <end position="117"/>
    </location>
</feature>
<feature type="domain" description="EamA" evidence="9">
    <location>
        <begin position="159"/>
        <end position="302"/>
    </location>
</feature>
<dbReference type="Pfam" id="PF00892">
    <property type="entry name" value="EamA"/>
    <property type="match status" value="1"/>
</dbReference>
<feature type="transmembrane region" description="Helical" evidence="8">
    <location>
        <begin position="257"/>
        <end position="278"/>
    </location>
</feature>
<name>A0ABV3IMI6_9ACTN</name>
<accession>A0ABV3IMI6</accession>
<keyword evidence="11" id="KW-1185">Reference proteome</keyword>
<dbReference type="PANTHER" id="PTHR32322">
    <property type="entry name" value="INNER MEMBRANE TRANSPORTER"/>
    <property type="match status" value="1"/>
</dbReference>
<dbReference type="InterPro" id="IPR037185">
    <property type="entry name" value="EmrE-like"/>
</dbReference>
<evidence type="ECO:0000256" key="4">
    <source>
        <dbReference type="ARBA" id="ARBA00022692"/>
    </source>
</evidence>
<evidence type="ECO:0000256" key="3">
    <source>
        <dbReference type="ARBA" id="ARBA00022475"/>
    </source>
</evidence>
<dbReference type="PANTHER" id="PTHR32322:SF18">
    <property type="entry name" value="S-ADENOSYLMETHIONINE_S-ADENOSYLHOMOCYSTEINE TRANSPORTER"/>
    <property type="match status" value="1"/>
</dbReference>
<dbReference type="EMBL" id="JBFASG010000001">
    <property type="protein sequence ID" value="MEV4921462.1"/>
    <property type="molecule type" value="Genomic_DNA"/>
</dbReference>
<feature type="transmembrane region" description="Helical" evidence="8">
    <location>
        <begin position="71"/>
        <end position="90"/>
    </location>
</feature>
<evidence type="ECO:0000256" key="7">
    <source>
        <dbReference type="SAM" id="MobiDB-lite"/>
    </source>
</evidence>
<feature type="transmembrane region" description="Helical" evidence="8">
    <location>
        <begin position="159"/>
        <end position="181"/>
    </location>
</feature>
<evidence type="ECO:0000256" key="8">
    <source>
        <dbReference type="SAM" id="Phobius"/>
    </source>
</evidence>
<evidence type="ECO:0000256" key="2">
    <source>
        <dbReference type="ARBA" id="ARBA00007362"/>
    </source>
</evidence>
<dbReference type="InterPro" id="IPR050638">
    <property type="entry name" value="AA-Vitamin_Transporters"/>
</dbReference>
<comment type="subcellular location">
    <subcellularLocation>
        <location evidence="1">Cell membrane</location>
        <topology evidence="1">Multi-pass membrane protein</topology>
    </subcellularLocation>
</comment>
<evidence type="ECO:0000313" key="11">
    <source>
        <dbReference type="Proteomes" id="UP001552479"/>
    </source>
</evidence>
<keyword evidence="3" id="KW-1003">Cell membrane</keyword>
<reference evidence="10 11" key="1">
    <citation type="submission" date="2024-06" db="EMBL/GenBank/DDBJ databases">
        <title>The Natural Products Discovery Center: Release of the First 8490 Sequenced Strains for Exploring Actinobacteria Biosynthetic Diversity.</title>
        <authorList>
            <person name="Kalkreuter E."/>
            <person name="Kautsar S.A."/>
            <person name="Yang D."/>
            <person name="Bader C.D."/>
            <person name="Teijaro C.N."/>
            <person name="Fluegel L."/>
            <person name="Davis C.M."/>
            <person name="Simpson J.R."/>
            <person name="Lauterbach L."/>
            <person name="Steele A.D."/>
            <person name="Gui C."/>
            <person name="Meng S."/>
            <person name="Li G."/>
            <person name="Viehrig K."/>
            <person name="Ye F."/>
            <person name="Su P."/>
            <person name="Kiefer A.F."/>
            <person name="Nichols A."/>
            <person name="Cepeda A.J."/>
            <person name="Yan W."/>
            <person name="Fan B."/>
            <person name="Jiang Y."/>
            <person name="Adhikari A."/>
            <person name="Zheng C.-J."/>
            <person name="Schuster L."/>
            <person name="Cowan T.M."/>
            <person name="Smanski M.J."/>
            <person name="Chevrette M.G."/>
            <person name="De Carvalho L.P.S."/>
            <person name="Shen B."/>
        </authorList>
    </citation>
    <scope>NUCLEOTIDE SEQUENCE [LARGE SCALE GENOMIC DNA]</scope>
    <source>
        <strain evidence="10 11">NPDC053791</strain>
    </source>
</reference>
<feature type="transmembrane region" description="Helical" evidence="8">
    <location>
        <begin position="193"/>
        <end position="211"/>
    </location>
</feature>
<keyword evidence="6 8" id="KW-0472">Membrane</keyword>
<dbReference type="RefSeq" id="WP_366086344.1">
    <property type="nucleotide sequence ID" value="NZ_JBFASG010000001.1"/>
</dbReference>
<proteinExistence type="inferred from homology"/>
<keyword evidence="4 8" id="KW-0812">Transmembrane</keyword>
<comment type="caution">
    <text evidence="10">The sequence shown here is derived from an EMBL/GenBank/DDBJ whole genome shotgun (WGS) entry which is preliminary data.</text>
</comment>
<organism evidence="10 11">
    <name type="scientific">Streptomyces roseoverticillatus</name>
    <dbReference type="NCBI Taxonomy" id="66429"/>
    <lineage>
        <taxon>Bacteria</taxon>
        <taxon>Bacillati</taxon>
        <taxon>Actinomycetota</taxon>
        <taxon>Actinomycetes</taxon>
        <taxon>Kitasatosporales</taxon>
        <taxon>Streptomycetaceae</taxon>
        <taxon>Streptomyces</taxon>
    </lineage>
</organism>
<dbReference type="Gene3D" id="1.10.3730.20">
    <property type="match status" value="1"/>
</dbReference>
<evidence type="ECO:0000259" key="9">
    <source>
        <dbReference type="Pfam" id="PF00892"/>
    </source>
</evidence>
<feature type="region of interest" description="Disordered" evidence="7">
    <location>
        <begin position="312"/>
        <end position="359"/>
    </location>
</feature>
<feature type="transmembrane region" description="Helical" evidence="8">
    <location>
        <begin position="231"/>
        <end position="250"/>
    </location>
</feature>
<feature type="transmembrane region" description="Helical" evidence="8">
    <location>
        <begin position="129"/>
        <end position="147"/>
    </location>
</feature>
<feature type="transmembrane region" description="Helical" evidence="8">
    <location>
        <begin position="290"/>
        <end position="307"/>
    </location>
</feature>
<comment type="similarity">
    <text evidence="2">Belongs to the EamA transporter family.</text>
</comment>
<sequence length="359" mass="37368">MTGRAPRTYVVGLLAALMATALWGFTFLGPAAVAPVNVYYLVVGRYAVFGVMSLAVLAAHRGSLRRLGTRNLLLALHLGVVGYIGFYLLLSLSAQAGGGVLASTLTGLIPLLVTLASNATEKVLPWRRLVLPVAAISAGLLLVNGGAPHGRTGDGDVTTGVVLGFLACVAWSYFVIVNRIVLNRLRPAAGNATWTACIGLGAFGASLFLLPLARSGDGPSPFADTGTLQSFLLWCVALAVLGSWCATWFWNIASKRLPATVMGPVIGMEAVFGAAFNLVWEGRAPTFHELWGGLLVIAGVLLGSYLFNRANTPDDGQPPVDEQPADGQPSVAGATGRSVTGPGTRAPARSGERLPPGRR</sequence>
<feature type="transmembrane region" description="Helical" evidence="8">
    <location>
        <begin position="38"/>
        <end position="59"/>
    </location>
</feature>
<dbReference type="Proteomes" id="UP001552479">
    <property type="component" value="Unassembled WGS sequence"/>
</dbReference>
<gene>
    <name evidence="10" type="ORF">AB0L03_01180</name>
</gene>